<gene>
    <name evidence="1" type="ORF">INP52_02025</name>
</gene>
<name>A0A7S7M9N8_9ACTN</name>
<dbReference type="AlphaFoldDB" id="A0A7S7M9N8"/>
<evidence type="ECO:0000313" key="2">
    <source>
        <dbReference type="Proteomes" id="UP000593735"/>
    </source>
</evidence>
<dbReference type="Proteomes" id="UP000593735">
    <property type="component" value="Chromosome"/>
</dbReference>
<dbReference type="EMBL" id="CP063767">
    <property type="protein sequence ID" value="QOY61012.1"/>
    <property type="molecule type" value="Genomic_DNA"/>
</dbReference>
<dbReference type="KEGG" id="tio:INP52_02025"/>
<sequence length="155" mass="16378">MSRRGPAGALVLLVAVALVVAVFGGLGRKDELSQEAVLAPEARDSLEALGDSEGAPVARDLLDQADAVSYESELDLEEEASDLLEEYRQRGDCVVAQYGYLDLLGGTWGCVMQGEGWVEICLVQRGAGDARSDVVVWHMDAEDVAAVCDPEAGPA</sequence>
<organism evidence="1 2">
    <name type="scientific">Thermophilibacter immobilis</name>
    <dbReference type="NCBI Taxonomy" id="2779519"/>
    <lineage>
        <taxon>Bacteria</taxon>
        <taxon>Bacillati</taxon>
        <taxon>Actinomycetota</taxon>
        <taxon>Coriobacteriia</taxon>
        <taxon>Coriobacteriales</taxon>
        <taxon>Atopobiaceae</taxon>
        <taxon>Thermophilibacter</taxon>
    </lineage>
</organism>
<dbReference type="RefSeq" id="WP_194371961.1">
    <property type="nucleotide sequence ID" value="NZ_CP063767.1"/>
</dbReference>
<accession>A0A7S7M9N8</accession>
<evidence type="ECO:0000313" key="1">
    <source>
        <dbReference type="EMBL" id="QOY61012.1"/>
    </source>
</evidence>
<keyword evidence="2" id="KW-1185">Reference proteome</keyword>
<protein>
    <submittedName>
        <fullName evidence="1">Uncharacterized protein</fullName>
    </submittedName>
</protein>
<reference evidence="1 2" key="1">
    <citation type="submission" date="2020-10" db="EMBL/GenBank/DDBJ databases">
        <title>Olsenella immobilis sp.nov., isolated from the mud in a fermentation cellar used for the production of Chinese strong-flavoured liquor.</title>
        <authorList>
            <person name="Lu L."/>
        </authorList>
    </citation>
    <scope>NUCLEOTIDE SEQUENCE [LARGE SCALE GENOMIC DNA]</scope>
    <source>
        <strain evidence="1 2">LZLJ-2</strain>
    </source>
</reference>
<proteinExistence type="predicted"/>